<keyword evidence="2" id="KW-1185">Reference proteome</keyword>
<gene>
    <name evidence="1" type="ORF">ACFQRF_25505</name>
</gene>
<comment type="caution">
    <text evidence="1">The sequence shown here is derived from an EMBL/GenBank/DDBJ whole genome shotgun (WGS) entry which is preliminary data.</text>
</comment>
<proteinExistence type="predicted"/>
<name>A0ABW2KPX8_9ACTN</name>
<dbReference type="RefSeq" id="WP_379873750.1">
    <property type="nucleotide sequence ID" value="NZ_JBHTBH010000015.1"/>
</dbReference>
<organism evidence="1 2">
    <name type="scientific">Marinactinospora rubrisoli</name>
    <dbReference type="NCBI Taxonomy" id="2715399"/>
    <lineage>
        <taxon>Bacteria</taxon>
        <taxon>Bacillati</taxon>
        <taxon>Actinomycetota</taxon>
        <taxon>Actinomycetes</taxon>
        <taxon>Streptosporangiales</taxon>
        <taxon>Nocardiopsidaceae</taxon>
        <taxon>Marinactinospora</taxon>
    </lineage>
</organism>
<dbReference type="EMBL" id="JBHTBH010000015">
    <property type="protein sequence ID" value="MFC7331099.1"/>
    <property type="molecule type" value="Genomic_DNA"/>
</dbReference>
<sequence>MRIAVRRDTVEVRLPPSTAAPVTVAVDGAVCGVTPGSRRVPPYGAGSTSADVPDG</sequence>
<evidence type="ECO:0000313" key="2">
    <source>
        <dbReference type="Proteomes" id="UP001596540"/>
    </source>
</evidence>
<dbReference type="Proteomes" id="UP001596540">
    <property type="component" value="Unassembled WGS sequence"/>
</dbReference>
<accession>A0ABW2KPX8</accession>
<protein>
    <submittedName>
        <fullName evidence="1">Uncharacterized protein</fullName>
    </submittedName>
</protein>
<evidence type="ECO:0000313" key="1">
    <source>
        <dbReference type="EMBL" id="MFC7331099.1"/>
    </source>
</evidence>
<reference evidence="2" key="1">
    <citation type="journal article" date="2019" name="Int. J. Syst. Evol. Microbiol.">
        <title>The Global Catalogue of Microorganisms (GCM) 10K type strain sequencing project: providing services to taxonomists for standard genome sequencing and annotation.</title>
        <authorList>
            <consortium name="The Broad Institute Genomics Platform"/>
            <consortium name="The Broad Institute Genome Sequencing Center for Infectious Disease"/>
            <person name="Wu L."/>
            <person name="Ma J."/>
        </authorList>
    </citation>
    <scope>NUCLEOTIDE SEQUENCE [LARGE SCALE GENOMIC DNA]</scope>
    <source>
        <strain evidence="2">CGMCC 4.7382</strain>
    </source>
</reference>